<keyword evidence="3" id="KW-0597">Phosphoprotein</keyword>
<dbReference type="GO" id="GO:0048254">
    <property type="term" value="P:snoRNA localization"/>
    <property type="evidence" value="ECO:0007669"/>
    <property type="project" value="TreeGrafter"/>
</dbReference>
<dbReference type="AlphaFoldDB" id="A0A4P9XKW4"/>
<dbReference type="SUPFAM" id="SSF144232">
    <property type="entry name" value="HIT/MYND zinc finger-like"/>
    <property type="match status" value="1"/>
</dbReference>
<feature type="non-terminal residue" evidence="15">
    <location>
        <position position="50"/>
    </location>
</feature>
<reference evidence="16" key="1">
    <citation type="journal article" date="2018" name="Nat. Microbiol.">
        <title>Leveraging single-cell genomics to expand the fungal tree of life.</title>
        <authorList>
            <person name="Ahrendt S.R."/>
            <person name="Quandt C.A."/>
            <person name="Ciobanu D."/>
            <person name="Clum A."/>
            <person name="Salamov A."/>
            <person name="Andreopoulos B."/>
            <person name="Cheng J.F."/>
            <person name="Woyke T."/>
            <person name="Pelin A."/>
            <person name="Henrissat B."/>
            <person name="Reynolds N.K."/>
            <person name="Benny G.L."/>
            <person name="Smith M.E."/>
            <person name="James T.Y."/>
            <person name="Grigoriev I.V."/>
        </authorList>
    </citation>
    <scope>NUCLEOTIDE SEQUENCE [LARGE SCALE GENOMIC DNA]</scope>
    <source>
        <strain evidence="16">RSA 1356</strain>
    </source>
</reference>
<dbReference type="Gene3D" id="3.30.60.190">
    <property type="match status" value="1"/>
</dbReference>
<evidence type="ECO:0000256" key="6">
    <source>
        <dbReference type="ARBA" id="ARBA00022833"/>
    </source>
</evidence>
<dbReference type="InterPro" id="IPR007529">
    <property type="entry name" value="Znf_HIT"/>
</dbReference>
<feature type="domain" description="HIT-type" evidence="14">
    <location>
        <begin position="1"/>
        <end position="35"/>
    </location>
</feature>
<evidence type="ECO:0000256" key="8">
    <source>
        <dbReference type="ARBA" id="ARBA00049598"/>
    </source>
</evidence>
<gene>
    <name evidence="15" type="ORF">THASP1DRAFT_10426</name>
</gene>
<dbReference type="Pfam" id="PF04438">
    <property type="entry name" value="zf-HIT"/>
    <property type="match status" value="1"/>
</dbReference>
<evidence type="ECO:0000256" key="1">
    <source>
        <dbReference type="ARBA" id="ARBA00022499"/>
    </source>
</evidence>
<comment type="function">
    <text evidence="8">Required for box C/D snoRNAs accumulation involved in snoRNA processing, snoRNA transport to the nucleolus and ribosome biogenesis.</text>
</comment>
<evidence type="ECO:0000256" key="11">
    <source>
        <dbReference type="ARBA" id="ARBA00068630"/>
    </source>
</evidence>
<keyword evidence="5 13" id="KW-0863">Zinc-finger</keyword>
<evidence type="ECO:0000313" key="16">
    <source>
        <dbReference type="Proteomes" id="UP000271241"/>
    </source>
</evidence>
<evidence type="ECO:0000256" key="9">
    <source>
        <dbReference type="ARBA" id="ARBA00049654"/>
    </source>
</evidence>
<keyword evidence="4" id="KW-0479">Metal-binding</keyword>
<name>A0A4P9XKW4_9FUNG</name>
<evidence type="ECO:0000256" key="5">
    <source>
        <dbReference type="ARBA" id="ARBA00022771"/>
    </source>
</evidence>
<evidence type="ECO:0000256" key="3">
    <source>
        <dbReference type="ARBA" id="ARBA00022553"/>
    </source>
</evidence>
<proteinExistence type="inferred from homology"/>
<evidence type="ECO:0000256" key="2">
    <source>
        <dbReference type="ARBA" id="ARBA00022517"/>
    </source>
</evidence>
<dbReference type="InterPro" id="IPR051639">
    <property type="entry name" value="BCD1"/>
</dbReference>
<organism evidence="15 16">
    <name type="scientific">Thamnocephalis sphaerospora</name>
    <dbReference type="NCBI Taxonomy" id="78915"/>
    <lineage>
        <taxon>Eukaryota</taxon>
        <taxon>Fungi</taxon>
        <taxon>Fungi incertae sedis</taxon>
        <taxon>Zoopagomycota</taxon>
        <taxon>Zoopagomycotina</taxon>
        <taxon>Zoopagomycetes</taxon>
        <taxon>Zoopagales</taxon>
        <taxon>Sigmoideomycetaceae</taxon>
        <taxon>Thamnocephalis</taxon>
    </lineage>
</organism>
<sequence>CQQCNEKPFKYRCPRCGWRTCSLPCSRTHKQATGCSGQRDRTKYVPMKQF</sequence>
<dbReference type="GO" id="GO:0008270">
    <property type="term" value="F:zinc ion binding"/>
    <property type="evidence" value="ECO:0007669"/>
    <property type="project" value="UniProtKB-UniRule"/>
</dbReference>
<dbReference type="PROSITE" id="PS51083">
    <property type="entry name" value="ZF_HIT"/>
    <property type="match status" value="1"/>
</dbReference>
<dbReference type="STRING" id="78915.A0A4P9XKW4"/>
<evidence type="ECO:0000256" key="13">
    <source>
        <dbReference type="PROSITE-ProRule" id="PRU00453"/>
    </source>
</evidence>
<dbReference type="PANTHER" id="PTHR13483">
    <property type="entry name" value="BOX C_D SNORNA PROTEIN 1-RELATED"/>
    <property type="match status" value="1"/>
</dbReference>
<dbReference type="GO" id="GO:0070761">
    <property type="term" value="C:pre-snoRNP complex"/>
    <property type="evidence" value="ECO:0007669"/>
    <property type="project" value="TreeGrafter"/>
</dbReference>
<keyword evidence="2" id="KW-0690">Ribosome biogenesis</keyword>
<evidence type="ECO:0000256" key="12">
    <source>
        <dbReference type="ARBA" id="ARBA00077531"/>
    </source>
</evidence>
<comment type="similarity">
    <text evidence="9">Belongs to the BCD1 family.</text>
</comment>
<dbReference type="PANTHER" id="PTHR13483:SF3">
    <property type="entry name" value="BOX C_D SNORNA PROTEIN 1"/>
    <property type="match status" value="1"/>
</dbReference>
<evidence type="ECO:0000256" key="7">
    <source>
        <dbReference type="ARBA" id="ARBA00022843"/>
    </source>
</evidence>
<evidence type="ECO:0000256" key="4">
    <source>
        <dbReference type="ARBA" id="ARBA00022723"/>
    </source>
</evidence>
<dbReference type="OrthoDB" id="272357at2759"/>
<keyword evidence="7" id="KW-0832">Ubl conjugation</keyword>
<dbReference type="EMBL" id="KZ992880">
    <property type="protein sequence ID" value="RKP06458.1"/>
    <property type="molecule type" value="Genomic_DNA"/>
</dbReference>
<keyword evidence="6" id="KW-0862">Zinc</keyword>
<dbReference type="GO" id="GO:0000463">
    <property type="term" value="P:maturation of LSU-rRNA from tricistronic rRNA transcript (SSU-rRNA, 5.8S rRNA, LSU-rRNA)"/>
    <property type="evidence" value="ECO:0007669"/>
    <property type="project" value="TreeGrafter"/>
</dbReference>
<dbReference type="GO" id="GO:0005634">
    <property type="term" value="C:nucleus"/>
    <property type="evidence" value="ECO:0007669"/>
    <property type="project" value="TreeGrafter"/>
</dbReference>
<keyword evidence="16" id="KW-1185">Reference proteome</keyword>
<keyword evidence="1" id="KW-1017">Isopeptide bond</keyword>
<dbReference type="GO" id="GO:0000492">
    <property type="term" value="P:box C/D snoRNP assembly"/>
    <property type="evidence" value="ECO:0007669"/>
    <property type="project" value="TreeGrafter"/>
</dbReference>
<dbReference type="FunFam" id="3.30.60.190:FF:000001">
    <property type="entry name" value="box C/D snoRNA protein 1"/>
    <property type="match status" value="1"/>
</dbReference>
<dbReference type="CDD" id="cd23023">
    <property type="entry name" value="zf-HIT_BCD1"/>
    <property type="match status" value="1"/>
</dbReference>
<evidence type="ECO:0000259" key="14">
    <source>
        <dbReference type="PROSITE" id="PS51083"/>
    </source>
</evidence>
<evidence type="ECO:0000256" key="10">
    <source>
        <dbReference type="ARBA" id="ARBA00061949"/>
    </source>
</evidence>
<comment type="subunit">
    <text evidence="10">Interacts with FBL, SNU13, NOP58, NUFIP1, RUVBL1, RUVBL2 and TAF9. Interacts (via HIT-type zinc finger) with the RUVBL1/RUVBL2 complex in the presence of ADP.</text>
</comment>
<evidence type="ECO:0000313" key="15">
    <source>
        <dbReference type="EMBL" id="RKP06458.1"/>
    </source>
</evidence>
<dbReference type="Proteomes" id="UP000271241">
    <property type="component" value="Unassembled WGS sequence"/>
</dbReference>
<feature type="non-terminal residue" evidence="15">
    <location>
        <position position="1"/>
    </location>
</feature>
<protein>
    <recommendedName>
        <fullName evidence="11">Box C/D snoRNA protein 1</fullName>
    </recommendedName>
    <alternativeName>
        <fullName evidence="12">Zinc finger HIT domain-containing protein 6</fullName>
    </alternativeName>
</protein>
<accession>A0A4P9XKW4</accession>